<dbReference type="EMBL" id="CAMXCT030001519">
    <property type="protein sequence ID" value="CAL4778140.1"/>
    <property type="molecule type" value="Genomic_DNA"/>
</dbReference>
<sequence length="1440" mass="151271">MLRLASLASLIIAAQAGIERLKVINGCHQKIWITHLANVGIGPGPQNYGIAPGGSLTFDESETDGLAGSRYWPKMGCDANGDNCALGGSGGPGQGCTKKTPDYSSCAPPIDTKFEATWGRQGQPCNPATNQMGGCDFIDVSLVDGFTLAFKLEVLAGTCTGRVSDVHTVDCSSLSVSQCPTDDNLGQGPVNMQATSPKIQKPVGCYAPCLKMIDNKWNNFQAKGKSRNDADVTKYCCTTPPETSESCNAGPLPQTKYVQTVHQHCPGVYAFAYDDGQGLMRCSYGQYQLTFMCPDSVIPDQLYEDEQDEEVKEASSYVSRVGLALPVAGCLGLAVAVLGAWRWKERRGKRRPLKKIWKWNLCRNRASGPVKQAVDTRKDVCGMACNWRILATCDPRSPEINMNQLQKPKVALTQRSCVKTDVFRDDGLHVGKVGLAGFAGDPTMGPNAKRTICKFWEQGICKRGLECTFAHGVEDMQVDVQENLFEDLAPAQLPGSPSAGTKRTICKFWEEGACTKGEACTFAHGPEEIGAPIPVAFEPVLQGLGAPVGLGAIGKAPPIVSTAPVVSVHVKRTICKFWEQGTCTRGGECTWAHGEEELGAPVVMEPMEKSRPVPKQMQPIFSANVPATTGYVPAGKSGKGVIGKSVHGQKTVFQASPIERFDDHRFMPFEAPKGKGHQGKGKDIGSPLGSPLGSPIGFPGGKGAEQPLKKTICKFWLEGQCTRGQDCTWAHGVEDQAVPDHVALVGIPSGPPMAMGPTEVRRTICKFWQQGKCTQAAGQCTWAHGEWEIGTPVGAVSNKGGYQGGSVFKRLEAPPDTLLEQPALVTGAALKSCHAWINATPQAYAAHAARVTQTVEKGRSVHGGSLSSITRLAVGESQDSKDGLIPSSTFSPLLLAAATGIFTGAIVVALNDFVHLLQDFLLELPGGLAAVAPVLSASLVSLLLFLRGPQGLSGDSELAQLKASGGVPSADASEAPLRALAAGLTLAGGNSLGPESPSVEIGANVAANLAGAQTPKESEVDKAFRNNLLAAGCASGIAAGFNAPVAGLFFALESVQSNYGPEEARERGPPMQLLAAVLAATVSQLGLGSSPAVDLEFFGWVPARSLWELPFFILLGLLCGLVAAALRYMRQLGKKTFAAAEDAGCPKFLFPIVAGIIVAIVTFSDSTKEVLYKGFANVNLVLDYADGGKQPPSLTGDPLLHLLILLICKIFLTAICQSSGQVGGLFAPALFMGACIGGLSGRALRDNFWPWAINLPDFGLEKAFSVPATYAVVGMAACLGSICGVPLTSVVLLLELSGGKDYGVVLPTVAATGVAVYVELLCKSPEKISALRENLTGAFSPGGADAPAEATLIEAEGPKRRSVLCAIPPGRVELSPGSAATVVPSCLLLEEARDELLQLGSGGCLAVVEESNETGDGKNRSQRLLGVVSLVDVDKALGAE</sequence>
<dbReference type="PROSITE" id="PS51367">
    <property type="entry name" value="THAUMATIN_2"/>
    <property type="match status" value="1"/>
</dbReference>
<dbReference type="Gene3D" id="3.30.1370.210">
    <property type="match status" value="1"/>
</dbReference>
<dbReference type="SMART" id="SM00205">
    <property type="entry name" value="THN"/>
    <property type="match status" value="1"/>
</dbReference>
<dbReference type="Proteomes" id="UP001152797">
    <property type="component" value="Unassembled WGS sequence"/>
</dbReference>
<feature type="domain" description="C3H1-type" evidence="17">
    <location>
        <begin position="570"/>
        <end position="596"/>
    </location>
</feature>
<dbReference type="GO" id="GO:0034707">
    <property type="term" value="C:chloride channel complex"/>
    <property type="evidence" value="ECO:0007669"/>
    <property type="project" value="UniProtKB-KW"/>
</dbReference>
<evidence type="ECO:0000256" key="16">
    <source>
        <dbReference type="SAM" id="SignalP"/>
    </source>
</evidence>
<evidence type="ECO:0000256" key="5">
    <source>
        <dbReference type="ARBA" id="ARBA00022771"/>
    </source>
</evidence>
<evidence type="ECO:0000313" key="19">
    <source>
        <dbReference type="EMBL" id="CAL4778140.1"/>
    </source>
</evidence>
<feature type="transmembrane region" description="Helical" evidence="15">
    <location>
        <begin position="1199"/>
        <end position="1216"/>
    </location>
</feature>
<keyword evidence="10" id="KW-0869">Chloride channel</keyword>
<keyword evidence="7 15" id="KW-1133">Transmembrane helix</keyword>
<keyword evidence="20" id="KW-1185">Reference proteome</keyword>
<feature type="transmembrane region" description="Helical" evidence="15">
    <location>
        <begin position="1264"/>
        <end position="1294"/>
    </location>
</feature>
<comment type="subcellular location">
    <subcellularLocation>
        <location evidence="1">Membrane</location>
        <topology evidence="1">Multi-pass membrane protein</topology>
    </subcellularLocation>
</comment>
<evidence type="ECO:0000256" key="12">
    <source>
        <dbReference type="ARBA" id="ARBA00023303"/>
    </source>
</evidence>
<dbReference type="SUPFAM" id="SSF81340">
    <property type="entry name" value="Clc chloride channel"/>
    <property type="match status" value="1"/>
</dbReference>
<evidence type="ECO:0000256" key="6">
    <source>
        <dbReference type="ARBA" id="ARBA00022833"/>
    </source>
</evidence>
<reference evidence="18" key="1">
    <citation type="submission" date="2022-10" db="EMBL/GenBank/DDBJ databases">
        <authorList>
            <person name="Chen Y."/>
            <person name="Dougan E. K."/>
            <person name="Chan C."/>
            <person name="Rhodes N."/>
            <person name="Thang M."/>
        </authorList>
    </citation>
    <scope>NUCLEOTIDE SEQUENCE</scope>
</reference>
<dbReference type="PRINTS" id="PR00762">
    <property type="entry name" value="CLCHANNEL"/>
</dbReference>
<evidence type="ECO:0000256" key="2">
    <source>
        <dbReference type="ARBA" id="ARBA00022448"/>
    </source>
</evidence>
<dbReference type="InterPro" id="IPR000571">
    <property type="entry name" value="Znf_CCCH"/>
</dbReference>
<evidence type="ECO:0000256" key="15">
    <source>
        <dbReference type="SAM" id="Phobius"/>
    </source>
</evidence>
<evidence type="ECO:0000313" key="20">
    <source>
        <dbReference type="Proteomes" id="UP001152797"/>
    </source>
</evidence>
<comment type="caution">
    <text evidence="18">The sequence shown here is derived from an EMBL/GenBank/DDBJ whole genome shotgun (WGS) entry which is preliminary data.</text>
</comment>
<dbReference type="Gene3D" id="2.60.110.10">
    <property type="entry name" value="Thaumatin"/>
    <property type="match status" value="1"/>
</dbReference>
<dbReference type="OrthoDB" id="4564at2759"/>
<feature type="chain" id="PRO_5043272253" evidence="16">
    <location>
        <begin position="17"/>
        <end position="1440"/>
    </location>
</feature>
<feature type="domain" description="C3H1-type" evidence="17">
    <location>
        <begin position="707"/>
        <end position="734"/>
    </location>
</feature>
<dbReference type="SMART" id="SM00356">
    <property type="entry name" value="ZnF_C3H1"/>
    <property type="match status" value="5"/>
</dbReference>
<dbReference type="Gene3D" id="1.10.3080.10">
    <property type="entry name" value="Clc chloride channel"/>
    <property type="match status" value="1"/>
</dbReference>
<dbReference type="Pfam" id="PF00642">
    <property type="entry name" value="zf-CCCH"/>
    <property type="match status" value="3"/>
</dbReference>
<feature type="signal peptide" evidence="16">
    <location>
        <begin position="1"/>
        <end position="16"/>
    </location>
</feature>
<dbReference type="Pfam" id="PF00654">
    <property type="entry name" value="Voltage_CLC"/>
    <property type="match status" value="1"/>
</dbReference>
<dbReference type="InterPro" id="IPR014743">
    <property type="entry name" value="Cl-channel_core"/>
</dbReference>
<feature type="transmembrane region" description="Helical" evidence="15">
    <location>
        <begin position="926"/>
        <end position="946"/>
    </location>
</feature>
<evidence type="ECO:0000256" key="11">
    <source>
        <dbReference type="ARBA" id="ARBA00023214"/>
    </source>
</evidence>
<evidence type="ECO:0000256" key="1">
    <source>
        <dbReference type="ARBA" id="ARBA00004141"/>
    </source>
</evidence>
<evidence type="ECO:0000256" key="14">
    <source>
        <dbReference type="SAM" id="MobiDB-lite"/>
    </source>
</evidence>
<keyword evidence="3 15" id="KW-0812">Transmembrane</keyword>
<evidence type="ECO:0000313" key="18">
    <source>
        <dbReference type="EMBL" id="CAI3990828.1"/>
    </source>
</evidence>
<keyword evidence="6 13" id="KW-0862">Zinc</keyword>
<dbReference type="GO" id="GO:0008270">
    <property type="term" value="F:zinc ion binding"/>
    <property type="evidence" value="ECO:0007669"/>
    <property type="project" value="UniProtKB-KW"/>
</dbReference>
<dbReference type="Gene3D" id="4.10.1000.10">
    <property type="entry name" value="Zinc finger, CCCH-type"/>
    <property type="match status" value="3"/>
</dbReference>
<feature type="domain" description="C3H1-type" evidence="17">
    <location>
        <begin position="759"/>
        <end position="787"/>
    </location>
</feature>
<evidence type="ECO:0000256" key="8">
    <source>
        <dbReference type="ARBA" id="ARBA00023065"/>
    </source>
</evidence>
<dbReference type="Pfam" id="PF14608">
    <property type="entry name" value="zf-CCCH_2"/>
    <property type="match status" value="2"/>
</dbReference>
<keyword evidence="9 15" id="KW-0472">Membrane</keyword>
<dbReference type="InterPro" id="IPR001807">
    <property type="entry name" value="ClC"/>
</dbReference>
<feature type="region of interest" description="Disordered" evidence="14">
    <location>
        <begin position="671"/>
        <end position="693"/>
    </location>
</feature>
<protein>
    <submittedName>
        <fullName evidence="19">Chloride channel protein CLC-e</fullName>
    </submittedName>
</protein>
<evidence type="ECO:0000256" key="9">
    <source>
        <dbReference type="ARBA" id="ARBA00023136"/>
    </source>
</evidence>
<organism evidence="18">
    <name type="scientific">Cladocopium goreaui</name>
    <dbReference type="NCBI Taxonomy" id="2562237"/>
    <lineage>
        <taxon>Eukaryota</taxon>
        <taxon>Sar</taxon>
        <taxon>Alveolata</taxon>
        <taxon>Dinophyceae</taxon>
        <taxon>Suessiales</taxon>
        <taxon>Symbiodiniaceae</taxon>
        <taxon>Cladocopium</taxon>
    </lineage>
</organism>
<keyword evidence="16" id="KW-0732">Signal</keyword>
<feature type="domain" description="C3H1-type" evidence="17">
    <location>
        <begin position="447"/>
        <end position="474"/>
    </location>
</feature>
<dbReference type="InterPro" id="IPR036855">
    <property type="entry name" value="Znf_CCCH_sf"/>
</dbReference>
<keyword evidence="4 13" id="KW-0479">Metal-binding</keyword>
<gene>
    <name evidence="18" type="ORF">C1SCF055_LOCUS17780</name>
</gene>
<evidence type="ECO:0000256" key="4">
    <source>
        <dbReference type="ARBA" id="ARBA00022723"/>
    </source>
</evidence>
<dbReference type="EMBL" id="CAMXCT020001519">
    <property type="protein sequence ID" value="CAL1144203.1"/>
    <property type="molecule type" value="Genomic_DNA"/>
</dbReference>
<feature type="zinc finger region" description="C3H1-type" evidence="13">
    <location>
        <begin position="570"/>
        <end position="596"/>
    </location>
</feature>
<keyword evidence="11" id="KW-0868">Chloride</keyword>
<proteinExistence type="predicted"/>
<name>A0A9P1FW81_9DINO</name>
<dbReference type="PANTHER" id="PTHR43427:SF6">
    <property type="entry name" value="CHLORIDE CHANNEL PROTEIN CLC-E"/>
    <property type="match status" value="1"/>
</dbReference>
<dbReference type="InterPro" id="IPR050368">
    <property type="entry name" value="ClC-type_chloride_channel"/>
</dbReference>
<dbReference type="GO" id="GO:0005254">
    <property type="term" value="F:chloride channel activity"/>
    <property type="evidence" value="ECO:0007669"/>
    <property type="project" value="UniProtKB-KW"/>
</dbReference>
<dbReference type="InterPro" id="IPR001938">
    <property type="entry name" value="Thaumatin"/>
</dbReference>
<dbReference type="EMBL" id="CAMXCT010001519">
    <property type="protein sequence ID" value="CAI3990828.1"/>
    <property type="molecule type" value="Genomic_DNA"/>
</dbReference>
<feature type="transmembrane region" description="Helical" evidence="15">
    <location>
        <begin position="1109"/>
        <end position="1128"/>
    </location>
</feature>
<evidence type="ECO:0000256" key="10">
    <source>
        <dbReference type="ARBA" id="ARBA00023173"/>
    </source>
</evidence>
<reference evidence="19 20" key="2">
    <citation type="submission" date="2024-05" db="EMBL/GenBank/DDBJ databases">
        <authorList>
            <person name="Chen Y."/>
            <person name="Shah S."/>
            <person name="Dougan E. K."/>
            <person name="Thang M."/>
            <person name="Chan C."/>
        </authorList>
    </citation>
    <scope>NUCLEOTIDE SEQUENCE [LARGE SCALE GENOMIC DNA]</scope>
</reference>
<evidence type="ECO:0000256" key="3">
    <source>
        <dbReference type="ARBA" id="ARBA00022692"/>
    </source>
</evidence>
<accession>A0A9P1FW81</accession>
<keyword evidence="2" id="KW-0813">Transport</keyword>
<keyword evidence="12" id="KW-0407">Ion channel</keyword>
<feature type="transmembrane region" description="Helical" evidence="15">
    <location>
        <begin position="321"/>
        <end position="341"/>
    </location>
</feature>
<evidence type="ECO:0000256" key="7">
    <source>
        <dbReference type="ARBA" id="ARBA00022989"/>
    </source>
</evidence>
<keyword evidence="5 13" id="KW-0863">Zinc-finger</keyword>
<feature type="transmembrane region" description="Helical" evidence="15">
    <location>
        <begin position="1223"/>
        <end position="1244"/>
    </location>
</feature>
<feature type="transmembrane region" description="Helical" evidence="15">
    <location>
        <begin position="893"/>
        <end position="914"/>
    </location>
</feature>
<dbReference type="SUPFAM" id="SSF49870">
    <property type="entry name" value="Osmotin, thaumatin-like protein"/>
    <property type="match status" value="1"/>
</dbReference>
<dbReference type="SUPFAM" id="SSF90229">
    <property type="entry name" value="CCCH zinc finger"/>
    <property type="match status" value="4"/>
</dbReference>
<feature type="zinc finger region" description="C3H1-type" evidence="13">
    <location>
        <begin position="500"/>
        <end position="527"/>
    </location>
</feature>
<feature type="zinc finger region" description="C3H1-type" evidence="13">
    <location>
        <begin position="707"/>
        <end position="734"/>
    </location>
</feature>
<keyword evidence="8" id="KW-0406">Ion transport</keyword>
<feature type="zinc finger region" description="C3H1-type" evidence="13">
    <location>
        <begin position="759"/>
        <end position="787"/>
    </location>
</feature>
<dbReference type="PANTHER" id="PTHR43427">
    <property type="entry name" value="CHLORIDE CHANNEL PROTEIN CLC-E"/>
    <property type="match status" value="1"/>
</dbReference>
<evidence type="ECO:0000256" key="13">
    <source>
        <dbReference type="PROSITE-ProRule" id="PRU00723"/>
    </source>
</evidence>
<feature type="transmembrane region" description="Helical" evidence="15">
    <location>
        <begin position="1148"/>
        <end position="1164"/>
    </location>
</feature>
<dbReference type="PROSITE" id="PS50103">
    <property type="entry name" value="ZF_C3H1"/>
    <property type="match status" value="5"/>
</dbReference>
<feature type="domain" description="C3H1-type" evidence="17">
    <location>
        <begin position="500"/>
        <end position="527"/>
    </location>
</feature>
<dbReference type="InterPro" id="IPR037176">
    <property type="entry name" value="Osmotin/thaumatin-like_sf"/>
</dbReference>
<evidence type="ECO:0000259" key="17">
    <source>
        <dbReference type="PROSITE" id="PS50103"/>
    </source>
</evidence>
<feature type="zinc finger region" description="C3H1-type" evidence="13">
    <location>
        <begin position="447"/>
        <end position="474"/>
    </location>
</feature>
<dbReference type="CDD" id="cd00400">
    <property type="entry name" value="Voltage_gated_ClC"/>
    <property type="match status" value="1"/>
</dbReference>
<dbReference type="Pfam" id="PF00314">
    <property type="entry name" value="Thaumatin"/>
    <property type="match status" value="1"/>
</dbReference>